<organism evidence="2 3">
    <name type="scientific">Streptomyces clavuligerus</name>
    <dbReference type="NCBI Taxonomy" id="1901"/>
    <lineage>
        <taxon>Bacteria</taxon>
        <taxon>Bacillati</taxon>
        <taxon>Actinomycetota</taxon>
        <taxon>Actinomycetes</taxon>
        <taxon>Kitasatosporales</taxon>
        <taxon>Streptomycetaceae</taxon>
        <taxon>Streptomyces</taxon>
    </lineage>
</organism>
<sequence>MTLLSSDRMLLRSSLFEGPKTWFLRILPAVRHYSGPCRSRRPRRSKARSSRWRWRSRAGSRSSTLHLAFDGLANPGPGRSAFGEVVQHGDALAAE</sequence>
<dbReference type="EMBL" id="CM000914">
    <property type="protein sequence ID" value="EFG03516.2"/>
    <property type="molecule type" value="Genomic_DNA"/>
</dbReference>
<proteinExistence type="predicted"/>
<evidence type="ECO:0000313" key="3">
    <source>
        <dbReference type="Proteomes" id="UP000002357"/>
    </source>
</evidence>
<gene>
    <name evidence="2" type="ORF">SCLAV_p0021</name>
</gene>
<dbReference type="Proteomes" id="UP000002357">
    <property type="component" value="Plasmid pSCL4"/>
</dbReference>
<feature type="region of interest" description="Disordered" evidence="1">
    <location>
        <begin position="35"/>
        <end position="55"/>
    </location>
</feature>
<evidence type="ECO:0000313" key="2">
    <source>
        <dbReference type="EMBL" id="EFG03516.2"/>
    </source>
</evidence>
<geneLocation type="plasmid" evidence="2 3">
    <name>pSCL4</name>
</geneLocation>
<protein>
    <submittedName>
        <fullName evidence="2">Uncharacterized protein</fullName>
    </submittedName>
</protein>
<feature type="compositionally biased region" description="Basic residues" evidence="1">
    <location>
        <begin position="38"/>
        <end position="55"/>
    </location>
</feature>
<accession>D5SHX3</accession>
<reference evidence="2 3" key="1">
    <citation type="journal article" date="2010" name="Genome Biol. Evol.">
        <title>The sequence of a 1.8-mb bacterial linear plasmid reveals a rich evolutionary reservoir of secondary metabolic pathways.</title>
        <authorList>
            <person name="Medema M.H."/>
            <person name="Trefzer A."/>
            <person name="Kovalchuk A."/>
            <person name="van den Berg M."/>
            <person name="Mueller U."/>
            <person name="Heijne W."/>
            <person name="Wu L."/>
            <person name="Alam M.T."/>
            <person name="Ronning C.M."/>
            <person name="Nierman W.C."/>
            <person name="Bovenberg R.A.L."/>
            <person name="Breitling R."/>
            <person name="Takano E."/>
        </authorList>
    </citation>
    <scope>NUCLEOTIDE SEQUENCE [LARGE SCALE GENOMIC DNA]</scope>
    <source>
        <strain evidence="3">ATCC 27064 / DSM 738 / JCM 4710 / NBRC 13307 / NCIMB 12785 / NRRL 3585 / VKM Ac-602</strain>
        <plasmid evidence="2">pSCL4</plasmid>
    </source>
</reference>
<name>D5SHX3_STRCL</name>
<evidence type="ECO:0000256" key="1">
    <source>
        <dbReference type="SAM" id="MobiDB-lite"/>
    </source>
</evidence>
<keyword evidence="3" id="KW-1185">Reference proteome</keyword>
<dbReference type="AlphaFoldDB" id="D5SHX3"/>
<keyword evidence="2" id="KW-0614">Plasmid</keyword>